<dbReference type="InterPro" id="IPR008969">
    <property type="entry name" value="CarboxyPept-like_regulatory"/>
</dbReference>
<dbReference type="Pfam" id="PF07715">
    <property type="entry name" value="Plug"/>
    <property type="match status" value="1"/>
</dbReference>
<organism evidence="11 12">
    <name type="scientific">Mucilaginibacter phyllosphaerae</name>
    <dbReference type="NCBI Taxonomy" id="1812349"/>
    <lineage>
        <taxon>Bacteria</taxon>
        <taxon>Pseudomonadati</taxon>
        <taxon>Bacteroidota</taxon>
        <taxon>Sphingobacteriia</taxon>
        <taxon>Sphingobacteriales</taxon>
        <taxon>Sphingobacteriaceae</taxon>
        <taxon>Mucilaginibacter</taxon>
    </lineage>
</organism>
<dbReference type="GO" id="GO:0009279">
    <property type="term" value="C:cell outer membrane"/>
    <property type="evidence" value="ECO:0007669"/>
    <property type="project" value="UniProtKB-SubCell"/>
</dbReference>
<keyword evidence="2 7" id="KW-0813">Transport</keyword>
<evidence type="ECO:0000259" key="9">
    <source>
        <dbReference type="Pfam" id="PF07715"/>
    </source>
</evidence>
<evidence type="ECO:0000256" key="1">
    <source>
        <dbReference type="ARBA" id="ARBA00004571"/>
    </source>
</evidence>
<evidence type="ECO:0000313" key="10">
    <source>
        <dbReference type="EMBL" id="MBB3970066.1"/>
    </source>
</evidence>
<dbReference type="InterPro" id="IPR023996">
    <property type="entry name" value="TonB-dep_OMP_SusC/RagA"/>
</dbReference>
<keyword evidence="6 7" id="KW-0998">Cell outer membrane</keyword>
<keyword evidence="13" id="KW-1185">Reference proteome</keyword>
<sequence length="1087" mass="118693">MKKLLLVSLCFLVLCITQVHAQNRTITGTVTSKDDGLPLPGVSVTVSGTTIGVQTNVSGKFSLSVPASATKLSFSFIGFARQDVAINGAVVNASLASSASQLSEVVVTGVFGIKQNSRTTSGSAQVVGATQLNTVRQTNINNALAGKVAGLQVRSQSAAALGRNTEVRLRGASGFGSGNGAIYVVDGTILTNADDFNNDDVEDVTVLQGPASSAQFGPQGANGAIVITTKKAKKNGGIGIDLNLGSQFDKAYILPNYQNTYGGGGSADFIQYNWKAGDPTEWQALSGKYYPDYTDDASWGPKMVGQEYIPWYAWYAGTKYSNKTASWTPNPDNARDYYQTGITLNNSVAFNKAGDDYSVKLSYGNQYSRGLIPTSYLLKNTFQLNTSVDLSKQLTLTANINYINSKLNGEINDDYSNNSSGNFNQWFHRDLDMGIMQELRGLRTADGVYASWNHNNPSSYDGSTAATRRQFYAGNYWYNPFTAQDLHNNILNRDRLLGNIGLTYKITKDFSIRGTYRKSQTNTWEEQKYSTQLAVSGTQTTGNEARNKGYYYTGQTYSNRENWEFLATYDKKISDFTVNANVGTDIYNWTYKDLYNSTSNGLAIDDLFTVGNSVDPPVISNSRIREQYRALIGRANFGYKNFLFLEGTLRNDWISVLPASKPSILSKSVGGSFVFSDLLKSQSNWLSYGKLRASWGEIPKAFGNGTTFGAYTYPGTQYNVSANKFNGNLLQGRADQITDPALTGSVVTQKELGLDLRFLNDRLGISATYWNGDEKNFPQAVSVNGAAGVTSIYTNVGLITRKGIDLRLEGTPVRIPNFSWTISATYSNLLDNKVVEISNKYNVQQISVAQVWGGANAMPGLVHEQGKQWGQIFGNGILRNSSGVPILDANGFYQNDPKVYFGSVLPKHTGGLQNSFTVFKDFTINANIDYQFGGKFVSLSNMWGSYSGLTARTAGLNDKGNPIRDAVADGGGVKTTGVDANGNAVSFYVDAQDYFHSLYNNKTFDSYIYDLTFIKLRELGVAYKIPVAKLGINKYIKSASFQLVGRDLFLLYAKTKDFDPSQVDAVVGETGQLPGTRAIGFNLRMSF</sequence>
<reference evidence="10 13" key="3">
    <citation type="submission" date="2020-08" db="EMBL/GenBank/DDBJ databases">
        <title>Genomic Encyclopedia of Type Strains, Phase IV (KMG-IV): sequencing the most valuable type-strain genomes for metagenomic binning, comparative biology and taxonomic classification.</title>
        <authorList>
            <person name="Goeker M."/>
        </authorList>
    </citation>
    <scope>NUCLEOTIDE SEQUENCE [LARGE SCALE GENOMIC DNA]</scope>
    <source>
        <strain evidence="10 13">DSM 100995</strain>
    </source>
</reference>
<evidence type="ECO:0000256" key="2">
    <source>
        <dbReference type="ARBA" id="ARBA00022448"/>
    </source>
</evidence>
<accession>A0A4Y8ACX3</accession>
<dbReference type="RefSeq" id="WP_134336069.1">
    <property type="nucleotide sequence ID" value="NZ_BMCZ01000003.1"/>
</dbReference>
<keyword evidence="5 7" id="KW-0472">Membrane</keyword>
<dbReference type="Proteomes" id="UP000297248">
    <property type="component" value="Unassembled WGS sequence"/>
</dbReference>
<keyword evidence="8" id="KW-0732">Signal</keyword>
<evidence type="ECO:0000256" key="6">
    <source>
        <dbReference type="ARBA" id="ARBA00023237"/>
    </source>
</evidence>
<keyword evidence="3 7" id="KW-1134">Transmembrane beta strand</keyword>
<evidence type="ECO:0000313" key="13">
    <source>
        <dbReference type="Proteomes" id="UP000583101"/>
    </source>
</evidence>
<dbReference type="InterPro" id="IPR039426">
    <property type="entry name" value="TonB-dep_rcpt-like"/>
</dbReference>
<dbReference type="SUPFAM" id="SSF49464">
    <property type="entry name" value="Carboxypeptidase regulatory domain-like"/>
    <property type="match status" value="1"/>
</dbReference>
<reference evidence="11" key="2">
    <citation type="submission" date="2019-03" db="EMBL/GenBank/DDBJ databases">
        <authorList>
            <person name="Yan Y.-Q."/>
            <person name="Du Z.-J."/>
        </authorList>
    </citation>
    <scope>NUCLEOTIDE SEQUENCE</scope>
    <source>
        <strain evidence="11">PP-F2FG21</strain>
    </source>
</reference>
<dbReference type="OrthoDB" id="9768177at2"/>
<name>A0A4Y8ACX3_9SPHI</name>
<dbReference type="NCBIfam" id="TIGR04056">
    <property type="entry name" value="OMP_RagA_SusC"/>
    <property type="match status" value="1"/>
</dbReference>
<keyword evidence="4 7" id="KW-0812">Transmembrane</keyword>
<dbReference type="PROSITE" id="PS52016">
    <property type="entry name" value="TONB_DEPENDENT_REC_3"/>
    <property type="match status" value="1"/>
</dbReference>
<feature type="domain" description="TonB-dependent receptor plug" evidence="9">
    <location>
        <begin position="118"/>
        <end position="224"/>
    </location>
</feature>
<evidence type="ECO:0000256" key="7">
    <source>
        <dbReference type="PROSITE-ProRule" id="PRU01360"/>
    </source>
</evidence>
<dbReference type="InterPro" id="IPR037066">
    <property type="entry name" value="Plug_dom_sf"/>
</dbReference>
<evidence type="ECO:0000313" key="12">
    <source>
        <dbReference type="Proteomes" id="UP000297248"/>
    </source>
</evidence>
<dbReference type="AlphaFoldDB" id="A0A4Y8ACX3"/>
<dbReference type="Gene3D" id="2.40.170.20">
    <property type="entry name" value="TonB-dependent receptor, beta-barrel domain"/>
    <property type="match status" value="1"/>
</dbReference>
<dbReference type="InterPro" id="IPR012910">
    <property type="entry name" value="Plug_dom"/>
</dbReference>
<feature type="signal peptide" evidence="8">
    <location>
        <begin position="1"/>
        <end position="21"/>
    </location>
</feature>
<reference evidence="11 12" key="1">
    <citation type="journal article" date="2016" name="Int. J. Syst. Evol. Microbiol.">
        <title>Proposal of Mucilaginibacter phyllosphaerae sp. nov. isolated from the phyllosphere of Galium album.</title>
        <authorList>
            <person name="Aydogan E.L."/>
            <person name="Busse H.J."/>
            <person name="Moser G."/>
            <person name="Muller C."/>
            <person name="Kampfer P."/>
            <person name="Glaeser S.P."/>
        </authorList>
    </citation>
    <scope>NUCLEOTIDE SEQUENCE [LARGE SCALE GENOMIC DNA]</scope>
    <source>
        <strain evidence="11 12">PP-F2FG21</strain>
    </source>
</reference>
<dbReference type="EMBL" id="JACIEG010000005">
    <property type="protein sequence ID" value="MBB3970066.1"/>
    <property type="molecule type" value="Genomic_DNA"/>
</dbReference>
<evidence type="ECO:0000313" key="11">
    <source>
        <dbReference type="EMBL" id="TEW66458.1"/>
    </source>
</evidence>
<dbReference type="Gene3D" id="2.60.40.1120">
    <property type="entry name" value="Carboxypeptidase-like, regulatory domain"/>
    <property type="match status" value="1"/>
</dbReference>
<dbReference type="Gene3D" id="2.170.130.10">
    <property type="entry name" value="TonB-dependent receptor, plug domain"/>
    <property type="match status" value="1"/>
</dbReference>
<comment type="subcellular location">
    <subcellularLocation>
        <location evidence="1 7">Cell outer membrane</location>
        <topology evidence="1 7">Multi-pass membrane protein</topology>
    </subcellularLocation>
</comment>
<comment type="similarity">
    <text evidence="7">Belongs to the TonB-dependent receptor family.</text>
</comment>
<evidence type="ECO:0000256" key="8">
    <source>
        <dbReference type="SAM" id="SignalP"/>
    </source>
</evidence>
<protein>
    <submittedName>
        <fullName evidence="11">SusC/RagA family TonB-linked outer membrane protein</fullName>
    </submittedName>
    <submittedName>
        <fullName evidence="10">TonB-linked SusC/RagA family outer membrane protein</fullName>
    </submittedName>
</protein>
<feature type="chain" id="PRO_5044616458" evidence="8">
    <location>
        <begin position="22"/>
        <end position="1087"/>
    </location>
</feature>
<evidence type="ECO:0000256" key="3">
    <source>
        <dbReference type="ARBA" id="ARBA00022452"/>
    </source>
</evidence>
<dbReference type="Pfam" id="PF13715">
    <property type="entry name" value="CarbopepD_reg_2"/>
    <property type="match status" value="1"/>
</dbReference>
<evidence type="ECO:0000256" key="4">
    <source>
        <dbReference type="ARBA" id="ARBA00022692"/>
    </source>
</evidence>
<dbReference type="EMBL" id="SNQG01000003">
    <property type="protein sequence ID" value="TEW66458.1"/>
    <property type="molecule type" value="Genomic_DNA"/>
</dbReference>
<evidence type="ECO:0000256" key="5">
    <source>
        <dbReference type="ARBA" id="ARBA00023136"/>
    </source>
</evidence>
<dbReference type="SUPFAM" id="SSF56935">
    <property type="entry name" value="Porins"/>
    <property type="match status" value="1"/>
</dbReference>
<comment type="caution">
    <text evidence="11">The sequence shown here is derived from an EMBL/GenBank/DDBJ whole genome shotgun (WGS) entry which is preliminary data.</text>
</comment>
<dbReference type="InterPro" id="IPR036942">
    <property type="entry name" value="Beta-barrel_TonB_sf"/>
</dbReference>
<dbReference type="Proteomes" id="UP000583101">
    <property type="component" value="Unassembled WGS sequence"/>
</dbReference>
<proteinExistence type="inferred from homology"/>
<gene>
    <name evidence="11" type="ORF">E2R65_08500</name>
    <name evidence="10" type="ORF">GGR35_002682</name>
</gene>